<evidence type="ECO:0000259" key="1">
    <source>
        <dbReference type="PROSITE" id="PS51340"/>
    </source>
</evidence>
<dbReference type="PROSITE" id="PS51340">
    <property type="entry name" value="MOSC"/>
    <property type="match status" value="1"/>
</dbReference>
<dbReference type="SUPFAM" id="SSF50800">
    <property type="entry name" value="PK beta-barrel domain-like"/>
    <property type="match status" value="1"/>
</dbReference>
<dbReference type="EMBL" id="LIAE01007896">
    <property type="protein sequence ID" value="PAV76362.1"/>
    <property type="molecule type" value="Genomic_DNA"/>
</dbReference>
<evidence type="ECO:0000313" key="2">
    <source>
        <dbReference type="EMBL" id="PAV76362.1"/>
    </source>
</evidence>
<dbReference type="InterPro" id="IPR005303">
    <property type="entry name" value="MOCOS_middle"/>
</dbReference>
<evidence type="ECO:0000313" key="3">
    <source>
        <dbReference type="Proteomes" id="UP000218231"/>
    </source>
</evidence>
<dbReference type="InterPro" id="IPR052716">
    <property type="entry name" value="MOSC_domain"/>
</dbReference>
<dbReference type="InterPro" id="IPR011037">
    <property type="entry name" value="Pyrv_Knase-like_insert_dom_sf"/>
</dbReference>
<name>A0A2A2KQZ0_9BILA</name>
<dbReference type="OrthoDB" id="17255at2759"/>
<comment type="caution">
    <text evidence="2">The sequence shown here is derived from an EMBL/GenBank/DDBJ whole genome shotgun (WGS) entry which is preliminary data.</text>
</comment>
<dbReference type="GO" id="GO:0030151">
    <property type="term" value="F:molybdenum ion binding"/>
    <property type="evidence" value="ECO:0007669"/>
    <property type="project" value="InterPro"/>
</dbReference>
<sequence>MTIQDFFCENRKLLIGVTAAAYLTYEGIQCIRAYLERKRNSEFVPVGIVKSLHIYPIKSCKGHSLFSFLCSPTGPVSGELIDRKFIVIDGKTGKFYTARQKPRLILLESRIVENVLSIKAPDGRTIDIGLDEVKKRKDIRPAFLFEQLRQDGYDCGEDVAKFLSEYIEESNTRLLMWDKDLYTERNCVTNDNWWNNPVTSTNFRPVILVDKCRAYDEDKWAEVRIGDVELQCFKPCDRCVLTTVDPETGVKDPNNQPLKKLREYRLAPEGKMRKEYKDSPMFGVCAGTNKPGYIHVGQTVYARYKTSEF</sequence>
<dbReference type="GO" id="GO:0003824">
    <property type="term" value="F:catalytic activity"/>
    <property type="evidence" value="ECO:0007669"/>
    <property type="project" value="InterPro"/>
</dbReference>
<protein>
    <recommendedName>
        <fullName evidence="1">MOSC domain-containing protein</fullName>
    </recommendedName>
</protein>
<dbReference type="AlphaFoldDB" id="A0A2A2KQZ0"/>
<accession>A0A2A2KQZ0</accession>
<keyword evidence="3" id="KW-1185">Reference proteome</keyword>
<proteinExistence type="predicted"/>
<dbReference type="STRING" id="2018661.A0A2A2KQZ0"/>
<dbReference type="SUPFAM" id="SSF141673">
    <property type="entry name" value="MOSC N-terminal domain-like"/>
    <property type="match status" value="1"/>
</dbReference>
<dbReference type="Pfam" id="PF03476">
    <property type="entry name" value="MOSC_N"/>
    <property type="match status" value="1"/>
</dbReference>
<dbReference type="GO" id="GO:0030170">
    <property type="term" value="F:pyridoxal phosphate binding"/>
    <property type="evidence" value="ECO:0007669"/>
    <property type="project" value="InterPro"/>
</dbReference>
<feature type="domain" description="MOSC" evidence="1">
    <location>
        <begin position="193"/>
        <end position="303"/>
    </location>
</feature>
<dbReference type="InterPro" id="IPR005302">
    <property type="entry name" value="MoCF_Sase_C"/>
</dbReference>
<organism evidence="2 3">
    <name type="scientific">Diploscapter pachys</name>
    <dbReference type="NCBI Taxonomy" id="2018661"/>
    <lineage>
        <taxon>Eukaryota</taxon>
        <taxon>Metazoa</taxon>
        <taxon>Ecdysozoa</taxon>
        <taxon>Nematoda</taxon>
        <taxon>Chromadorea</taxon>
        <taxon>Rhabditida</taxon>
        <taxon>Rhabditina</taxon>
        <taxon>Rhabditomorpha</taxon>
        <taxon>Rhabditoidea</taxon>
        <taxon>Rhabditidae</taxon>
        <taxon>Diploscapter</taxon>
    </lineage>
</organism>
<gene>
    <name evidence="2" type="ORF">WR25_22477</name>
</gene>
<dbReference type="Pfam" id="PF03473">
    <property type="entry name" value="MOSC"/>
    <property type="match status" value="1"/>
</dbReference>
<dbReference type="PANTHER" id="PTHR36930:SF1">
    <property type="entry name" value="MOSC DOMAIN-CONTAINING PROTEIN"/>
    <property type="match status" value="1"/>
</dbReference>
<reference evidence="2 3" key="1">
    <citation type="journal article" date="2017" name="Curr. Biol.">
        <title>Genome architecture and evolution of a unichromosomal asexual nematode.</title>
        <authorList>
            <person name="Fradin H."/>
            <person name="Zegar C."/>
            <person name="Gutwein M."/>
            <person name="Lucas J."/>
            <person name="Kovtun M."/>
            <person name="Corcoran D."/>
            <person name="Baugh L.R."/>
            <person name="Kiontke K."/>
            <person name="Gunsalus K."/>
            <person name="Fitch D.H."/>
            <person name="Piano F."/>
        </authorList>
    </citation>
    <scope>NUCLEOTIDE SEQUENCE [LARGE SCALE GENOMIC DNA]</scope>
    <source>
        <strain evidence="2">PF1309</strain>
    </source>
</reference>
<dbReference type="Proteomes" id="UP000218231">
    <property type="component" value="Unassembled WGS sequence"/>
</dbReference>
<dbReference type="PANTHER" id="PTHR36930">
    <property type="entry name" value="METAL-SULFUR CLUSTER BIOSYNTHESIS PROTEINS YUAD-RELATED"/>
    <property type="match status" value="1"/>
</dbReference>